<sequence length="30" mass="3352">MAKQFANAQILVFSGIKKMRKMRALAGTKL</sequence>
<reference evidence="1 2" key="1">
    <citation type="journal article" date="2008" name="PLoS ONE">
        <title>A recalibrated molecular clock and independent origins for the cholera pandemic clones.</title>
        <authorList>
            <person name="Feng L."/>
            <person name="Reeves P.R."/>
            <person name="Lan R."/>
            <person name="Ren Y."/>
            <person name="Gao C."/>
            <person name="Zhou Z."/>
            <person name="Ren Y."/>
            <person name="Cheng J."/>
            <person name="Wang W."/>
            <person name="Wang J."/>
            <person name="Qian W."/>
            <person name="Li D."/>
            <person name="Wang L."/>
        </authorList>
    </citation>
    <scope>NUCLEOTIDE SEQUENCE [LARGE SCALE GENOMIC DNA]</scope>
    <source>
        <strain evidence="1 2">M66-2</strain>
    </source>
</reference>
<proteinExistence type="predicted"/>
<organism evidence="1 2">
    <name type="scientific">Vibrio cholerae serotype O1 (strain M66-2)</name>
    <dbReference type="NCBI Taxonomy" id="579112"/>
    <lineage>
        <taxon>Bacteria</taxon>
        <taxon>Pseudomonadati</taxon>
        <taxon>Pseudomonadota</taxon>
        <taxon>Gammaproteobacteria</taxon>
        <taxon>Vibrionales</taxon>
        <taxon>Vibrionaceae</taxon>
        <taxon>Vibrio</taxon>
    </lineage>
</organism>
<dbReference type="Proteomes" id="UP000001217">
    <property type="component" value="Chromosome I"/>
</dbReference>
<protein>
    <submittedName>
        <fullName evidence="1">Uncharacterized protein</fullName>
    </submittedName>
</protein>
<evidence type="ECO:0000313" key="2">
    <source>
        <dbReference type="Proteomes" id="UP000001217"/>
    </source>
</evidence>
<accession>C3LQP8</accession>
<name>C3LQP8_VIBCM</name>
<dbReference type="HOGENOM" id="CLU_219757_0_0_6"/>
<evidence type="ECO:0000313" key="1">
    <source>
        <dbReference type="EMBL" id="ACP04606.1"/>
    </source>
</evidence>
<gene>
    <name evidence="1" type="ordered locus">VCM66_0277</name>
</gene>
<dbReference type="EMBL" id="CP001233">
    <property type="protein sequence ID" value="ACP04606.1"/>
    <property type="molecule type" value="Genomic_DNA"/>
</dbReference>
<dbReference type="KEGG" id="vcm:VCM66_0277"/>
<dbReference type="AlphaFoldDB" id="C3LQP8"/>